<organism evidence="1">
    <name type="scientific">Lyngbya confervoides BDU141951</name>
    <dbReference type="NCBI Taxonomy" id="1574623"/>
    <lineage>
        <taxon>Bacteria</taxon>
        <taxon>Bacillati</taxon>
        <taxon>Cyanobacteriota</taxon>
        <taxon>Cyanophyceae</taxon>
        <taxon>Oscillatoriophycideae</taxon>
        <taxon>Oscillatoriales</taxon>
        <taxon>Microcoleaceae</taxon>
        <taxon>Lyngbya</taxon>
    </lineage>
</organism>
<dbReference type="AlphaFoldDB" id="A0A8T6QR89"/>
<evidence type="ECO:0000313" key="1">
    <source>
        <dbReference type="EMBL" id="NEV67794.1"/>
    </source>
</evidence>
<comment type="caution">
    <text evidence="1">The sequence shown here is derived from an EMBL/GenBank/DDBJ whole genome shotgun (WGS) entry which is preliminary data.</text>
</comment>
<reference evidence="1" key="1">
    <citation type="submission" date="2014-11" db="EMBL/GenBank/DDBJ databases">
        <authorList>
            <person name="Malar M.C."/>
            <person name="Sen D."/>
            <person name="Tripathy S."/>
        </authorList>
    </citation>
    <scope>NUCLEOTIDE SEQUENCE</scope>
    <source>
        <strain evidence="1">BDU141951</strain>
    </source>
</reference>
<dbReference type="EMBL" id="JTHE02000003">
    <property type="protein sequence ID" value="NEV67794.1"/>
    <property type="molecule type" value="Genomic_DNA"/>
</dbReference>
<reference evidence="1" key="2">
    <citation type="journal article" date="2015" name="Genome Announc.">
        <title>Draft Genome Sequence of Filamentous Marine Cyanobacterium Lyngbya confervoides Strain BDU141951.</title>
        <authorList>
            <person name="Chandrababunaidu M.M."/>
            <person name="Sen D."/>
            <person name="Tripathy S."/>
        </authorList>
    </citation>
    <scope>NUCLEOTIDE SEQUENCE</scope>
    <source>
        <strain evidence="1">BDU141951</strain>
    </source>
</reference>
<name>A0A8T6QR89_9CYAN</name>
<accession>A0A8T6QR89</accession>
<proteinExistence type="predicted"/>
<gene>
    <name evidence="1" type="ORF">QQ91_011765</name>
</gene>
<protein>
    <submittedName>
        <fullName evidence="1">Uncharacterized protein</fullName>
    </submittedName>
</protein>
<sequence length="58" mass="6225">MDRTLLLLLVISGLLLVVLAPHATLTITAAISLSVLTTRMIWAFGQSFESGTPRQATD</sequence>
<reference evidence="1" key="3">
    <citation type="submission" date="2020-02" db="EMBL/GenBank/DDBJ databases">
        <authorList>
            <person name="Sarangi A.N."/>
            <person name="Ghosh S."/>
            <person name="Mukherjee M."/>
            <person name="Tripathy S."/>
        </authorList>
    </citation>
    <scope>NUCLEOTIDE SEQUENCE</scope>
    <source>
        <strain evidence="1">BDU141951</strain>
    </source>
</reference>